<dbReference type="RefSeq" id="WP_265765342.1">
    <property type="nucleotide sequence ID" value="NZ_JAGGJA010000004.1"/>
</dbReference>
<name>A0ABT3PL13_9BACT</name>
<evidence type="ECO:0000256" key="1">
    <source>
        <dbReference type="SAM" id="MobiDB-lite"/>
    </source>
</evidence>
<comment type="caution">
    <text evidence="3">The sequence shown here is derived from an EMBL/GenBank/DDBJ whole genome shotgun (WGS) entry which is preliminary data.</text>
</comment>
<feature type="compositionally biased region" description="Low complexity" evidence="1">
    <location>
        <begin position="27"/>
        <end position="42"/>
    </location>
</feature>
<gene>
    <name evidence="3" type="ORF">J6I44_07100</name>
</gene>
<evidence type="ECO:0000313" key="4">
    <source>
        <dbReference type="Proteomes" id="UP001207918"/>
    </source>
</evidence>
<dbReference type="Proteomes" id="UP001207918">
    <property type="component" value="Unassembled WGS sequence"/>
</dbReference>
<feature type="signal peptide" evidence="2">
    <location>
        <begin position="1"/>
        <end position="19"/>
    </location>
</feature>
<evidence type="ECO:0000256" key="2">
    <source>
        <dbReference type="SAM" id="SignalP"/>
    </source>
</evidence>
<evidence type="ECO:0000313" key="3">
    <source>
        <dbReference type="EMBL" id="MCW9706616.1"/>
    </source>
</evidence>
<dbReference type="EMBL" id="JAGGJA010000004">
    <property type="protein sequence ID" value="MCW9706616.1"/>
    <property type="molecule type" value="Genomic_DNA"/>
</dbReference>
<organism evidence="3 4">
    <name type="scientific">Fodinibius salsisoli</name>
    <dbReference type="NCBI Taxonomy" id="2820877"/>
    <lineage>
        <taxon>Bacteria</taxon>
        <taxon>Pseudomonadati</taxon>
        <taxon>Balneolota</taxon>
        <taxon>Balneolia</taxon>
        <taxon>Balneolales</taxon>
        <taxon>Balneolaceae</taxon>
        <taxon>Fodinibius</taxon>
    </lineage>
</organism>
<keyword evidence="2" id="KW-0732">Signal</keyword>
<keyword evidence="4" id="KW-1185">Reference proteome</keyword>
<accession>A0ABT3PL13</accession>
<sequence length="143" mass="16822">MSSLLIVGLFFLLPALATAQETDTTRQELNLEPEQERPLQQPEFDRPGSGGIMTEMGSYQVPEETQYYQPPFKGQEYLDMAVEAYREELEKRMGNNWFWKFLDVVSPYINNQFEFGVYQIYDQPVVDRDNPLFKSYQNNEKLD</sequence>
<feature type="chain" id="PRO_5045053105" evidence="2">
    <location>
        <begin position="20"/>
        <end position="143"/>
    </location>
</feature>
<protein>
    <submittedName>
        <fullName evidence="3">Uncharacterized protein</fullName>
    </submittedName>
</protein>
<feature type="region of interest" description="Disordered" evidence="1">
    <location>
        <begin position="24"/>
        <end position="55"/>
    </location>
</feature>
<proteinExistence type="predicted"/>
<reference evidence="3 4" key="1">
    <citation type="submission" date="2021-03" db="EMBL/GenBank/DDBJ databases">
        <title>Aliifodinibius sp. nov., a new bacterium isolated from saline soil.</title>
        <authorList>
            <person name="Galisteo C."/>
            <person name="De La Haba R."/>
            <person name="Sanchez-Porro C."/>
            <person name="Ventosa A."/>
        </authorList>
    </citation>
    <scope>NUCLEOTIDE SEQUENCE [LARGE SCALE GENOMIC DNA]</scope>
    <source>
        <strain evidence="3 4">1BSP15-2V2</strain>
    </source>
</reference>